<comment type="caution">
    <text evidence="6">The sequence shown here is derived from an EMBL/GenBank/DDBJ whole genome shotgun (WGS) entry which is preliminary data.</text>
</comment>
<feature type="transmembrane region" description="Helical" evidence="5">
    <location>
        <begin position="67"/>
        <end position="88"/>
    </location>
</feature>
<evidence type="ECO:0000256" key="2">
    <source>
        <dbReference type="ARBA" id="ARBA00022692"/>
    </source>
</evidence>
<dbReference type="Pfam" id="PF02674">
    <property type="entry name" value="Colicin_V"/>
    <property type="match status" value="1"/>
</dbReference>
<evidence type="ECO:0000313" key="6">
    <source>
        <dbReference type="EMBL" id="MFC4347722.1"/>
    </source>
</evidence>
<keyword evidence="2 5" id="KW-0812">Transmembrane</keyword>
<feature type="transmembrane region" description="Helical" evidence="5">
    <location>
        <begin position="108"/>
        <end position="128"/>
    </location>
</feature>
<feature type="transmembrane region" description="Helical" evidence="5">
    <location>
        <begin position="34"/>
        <end position="55"/>
    </location>
</feature>
<keyword evidence="7" id="KW-1185">Reference proteome</keyword>
<feature type="transmembrane region" description="Helical" evidence="5">
    <location>
        <begin position="7"/>
        <end position="28"/>
    </location>
</feature>
<evidence type="ECO:0000256" key="5">
    <source>
        <dbReference type="SAM" id="Phobius"/>
    </source>
</evidence>
<keyword evidence="3 5" id="KW-1133">Transmembrane helix</keyword>
<evidence type="ECO:0000256" key="3">
    <source>
        <dbReference type="ARBA" id="ARBA00022989"/>
    </source>
</evidence>
<evidence type="ECO:0000256" key="4">
    <source>
        <dbReference type="ARBA" id="ARBA00023136"/>
    </source>
</evidence>
<dbReference type="InterPro" id="IPR003825">
    <property type="entry name" value="Colicin-V_CvpA"/>
</dbReference>
<keyword evidence="4 5" id="KW-0472">Membrane</keyword>
<reference evidence="7" key="1">
    <citation type="journal article" date="2019" name="Int. J. Syst. Evol. Microbiol.">
        <title>The Global Catalogue of Microorganisms (GCM) 10K type strain sequencing project: providing services to taxonomists for standard genome sequencing and annotation.</title>
        <authorList>
            <consortium name="The Broad Institute Genomics Platform"/>
            <consortium name="The Broad Institute Genome Sequencing Center for Infectious Disease"/>
            <person name="Wu L."/>
            <person name="Ma J."/>
        </authorList>
    </citation>
    <scope>NUCLEOTIDE SEQUENCE [LARGE SCALE GENOMIC DNA]</scope>
    <source>
        <strain evidence="7">CGMCC 1.15304</strain>
    </source>
</reference>
<gene>
    <name evidence="6" type="ORF">ACFO5Q_07690</name>
</gene>
<protein>
    <submittedName>
        <fullName evidence="6">CvpA family protein</fullName>
    </submittedName>
</protein>
<dbReference type="EMBL" id="JBHSCR010000004">
    <property type="protein sequence ID" value="MFC4347722.1"/>
    <property type="molecule type" value="Genomic_DNA"/>
</dbReference>
<evidence type="ECO:0000313" key="7">
    <source>
        <dbReference type="Proteomes" id="UP001595776"/>
    </source>
</evidence>
<sequence>MDIDTTTLTAFDVAVLVIVGLSTLLAFGRGFATVALSFGAWAGALLATIFGLEIVKPYGRDLISPPELADFITLATLFFITLFVLKQLAEFIGRTIKESPVGLLDRSLGALFGLLRGLVIVSVLYLGFAKLYGTSDQPDWVKNAQLRPLVAWSAEMLEGFAADALGKDPKEVGNEYLEKAADAIPSQFINEKLEEQAAKYIEKQRDSLDALMEDVAEEKKKKDDGGR</sequence>
<organism evidence="6 7">
    <name type="scientific">Kordiimonas lipolytica</name>
    <dbReference type="NCBI Taxonomy" id="1662421"/>
    <lineage>
        <taxon>Bacteria</taxon>
        <taxon>Pseudomonadati</taxon>
        <taxon>Pseudomonadota</taxon>
        <taxon>Alphaproteobacteria</taxon>
        <taxon>Kordiimonadales</taxon>
        <taxon>Kordiimonadaceae</taxon>
        <taxon>Kordiimonas</taxon>
    </lineage>
</organism>
<dbReference type="Proteomes" id="UP001595776">
    <property type="component" value="Unassembled WGS sequence"/>
</dbReference>
<name>A0ABV8U930_9PROT</name>
<dbReference type="PANTHER" id="PTHR36926">
    <property type="entry name" value="COLICIN V PRODUCTION PROTEIN"/>
    <property type="match status" value="1"/>
</dbReference>
<comment type="subcellular location">
    <subcellularLocation>
        <location evidence="1">Membrane</location>
        <topology evidence="1">Multi-pass membrane protein</topology>
    </subcellularLocation>
</comment>
<accession>A0ABV8U930</accession>
<proteinExistence type="predicted"/>
<dbReference type="PANTHER" id="PTHR36926:SF1">
    <property type="entry name" value="COLICIN V PRODUCTION PROTEIN"/>
    <property type="match status" value="1"/>
</dbReference>
<dbReference type="InterPro" id="IPR052719">
    <property type="entry name" value="CvpA-like"/>
</dbReference>
<evidence type="ECO:0000256" key="1">
    <source>
        <dbReference type="ARBA" id="ARBA00004141"/>
    </source>
</evidence>
<dbReference type="RefSeq" id="WP_068149480.1">
    <property type="nucleotide sequence ID" value="NZ_JBHSCR010000004.1"/>
</dbReference>